<evidence type="ECO:0000256" key="19">
    <source>
        <dbReference type="ARBA" id="ARBA00068427"/>
    </source>
</evidence>
<dbReference type="Pfam" id="PF01820">
    <property type="entry name" value="Dala_Dala_lig_N"/>
    <property type="match status" value="1"/>
</dbReference>
<evidence type="ECO:0000256" key="16">
    <source>
        <dbReference type="ARBA" id="ARBA00023316"/>
    </source>
</evidence>
<proteinExistence type="inferred from homology"/>
<dbReference type="FunFam" id="3.30.470.20:FF:000008">
    <property type="entry name" value="D-alanine--D-alanine ligase"/>
    <property type="match status" value="1"/>
</dbReference>
<evidence type="ECO:0000313" key="29">
    <source>
        <dbReference type="Proteomes" id="UP000007488"/>
    </source>
</evidence>
<protein>
    <recommendedName>
        <fullName evidence="19 22">D-alanine--D-alanine ligase</fullName>
        <ecNumber evidence="6 22">6.3.2.4</ecNumber>
    </recommendedName>
    <alternativeName>
        <fullName evidence="21 22">D-Ala-D-Ala ligase</fullName>
    </alternativeName>
    <alternativeName>
        <fullName evidence="20 22">D-alanylalanine synthetase</fullName>
    </alternativeName>
</protein>
<dbReference type="PROSITE" id="PS00844">
    <property type="entry name" value="DALA_DALA_LIGASE_2"/>
    <property type="match status" value="1"/>
</dbReference>
<evidence type="ECO:0000256" key="1">
    <source>
        <dbReference type="ARBA" id="ARBA00001936"/>
    </source>
</evidence>
<dbReference type="GO" id="GO:0005524">
    <property type="term" value="F:ATP binding"/>
    <property type="evidence" value="ECO:0007669"/>
    <property type="project" value="UniProtKB-UniRule"/>
</dbReference>
<evidence type="ECO:0000256" key="2">
    <source>
        <dbReference type="ARBA" id="ARBA00003921"/>
    </source>
</evidence>
<feature type="binding site" evidence="25">
    <location>
        <position position="314"/>
    </location>
    <ligand>
        <name>Mg(2+)</name>
        <dbReference type="ChEBI" id="CHEBI:18420"/>
        <label>2</label>
    </ligand>
</feature>
<dbReference type="GO" id="GO:0009252">
    <property type="term" value="P:peptidoglycan biosynthetic process"/>
    <property type="evidence" value="ECO:0007669"/>
    <property type="project" value="UniProtKB-UniRule"/>
</dbReference>
<dbReference type="eggNOG" id="COG1181">
    <property type="taxonomic scope" value="Bacteria"/>
</dbReference>
<dbReference type="Gene3D" id="3.30.470.20">
    <property type="entry name" value="ATP-grasp fold, B domain"/>
    <property type="match status" value="1"/>
</dbReference>
<feature type="active site" evidence="23">
    <location>
        <position position="16"/>
    </location>
</feature>
<evidence type="ECO:0000256" key="26">
    <source>
        <dbReference type="PROSITE-ProRule" id="PRU00409"/>
    </source>
</evidence>
<feature type="binding site" evidence="25">
    <location>
        <position position="301"/>
    </location>
    <ligand>
        <name>Mg(2+)</name>
        <dbReference type="ChEBI" id="CHEBI:18420"/>
        <label>1</label>
    </ligand>
</feature>
<dbReference type="Proteomes" id="UP000007488">
    <property type="component" value="Chromosome"/>
</dbReference>
<dbReference type="InterPro" id="IPR011095">
    <property type="entry name" value="Dala_Dala_lig_C"/>
</dbReference>
<evidence type="ECO:0000256" key="6">
    <source>
        <dbReference type="ARBA" id="ARBA00012216"/>
    </source>
</evidence>
<comment type="similarity">
    <text evidence="5 22">Belongs to the D-alanine--D-alanine ligase family.</text>
</comment>
<dbReference type="GO" id="GO:0008360">
    <property type="term" value="P:regulation of cell shape"/>
    <property type="evidence" value="ECO:0007669"/>
    <property type="project" value="UniProtKB-KW"/>
</dbReference>
<keyword evidence="13 22" id="KW-0133">Cell shape</keyword>
<dbReference type="PIRSF" id="PIRSF039102">
    <property type="entry name" value="Ddl/VanB"/>
    <property type="match status" value="1"/>
</dbReference>
<keyword evidence="7 22" id="KW-0963">Cytoplasm</keyword>
<dbReference type="InterPro" id="IPR000291">
    <property type="entry name" value="D-Ala_lig_Van_CS"/>
</dbReference>
<evidence type="ECO:0000259" key="27">
    <source>
        <dbReference type="PROSITE" id="PS50975"/>
    </source>
</evidence>
<accession>F0SZH1</accession>
<dbReference type="PROSITE" id="PS00843">
    <property type="entry name" value="DALA_DALA_LIGASE_1"/>
    <property type="match status" value="1"/>
</dbReference>
<feature type="active site" evidence="23">
    <location>
        <position position="325"/>
    </location>
</feature>
<dbReference type="PANTHER" id="PTHR23132">
    <property type="entry name" value="D-ALANINE--D-ALANINE LIGASE"/>
    <property type="match status" value="1"/>
</dbReference>
<reference evidence="28 29" key="1">
    <citation type="journal article" date="2011" name="Stand. Genomic Sci.">
        <title>Complete genome sequence of Syntrophobotulus glycolicus type strain (FlGlyR).</title>
        <authorList>
            <person name="Han C."/>
            <person name="Mwirichia R."/>
            <person name="Chertkov O."/>
            <person name="Held B."/>
            <person name="Lapidus A."/>
            <person name="Nolan M."/>
            <person name="Lucas S."/>
            <person name="Hammon N."/>
            <person name="Deshpande S."/>
            <person name="Cheng J.F."/>
            <person name="Tapia R."/>
            <person name="Goodwin L."/>
            <person name="Pitluck S."/>
            <person name="Huntemann M."/>
            <person name="Liolios K."/>
            <person name="Ivanova N."/>
            <person name="Pagani I."/>
            <person name="Mavromatis K."/>
            <person name="Ovchinikova G."/>
            <person name="Pati A."/>
            <person name="Chen A."/>
            <person name="Palaniappan K."/>
            <person name="Land M."/>
            <person name="Hauser L."/>
            <person name="Brambilla E.M."/>
            <person name="Rohde M."/>
            <person name="Spring S."/>
            <person name="Sikorski J."/>
            <person name="Goker M."/>
            <person name="Woyke T."/>
            <person name="Bristow J."/>
            <person name="Eisen J.A."/>
            <person name="Markowitz V."/>
            <person name="Hugenholtz P."/>
            <person name="Kyrpides N.C."/>
            <person name="Klenk H.P."/>
            <person name="Detter J.C."/>
        </authorList>
    </citation>
    <scope>NUCLEOTIDE SEQUENCE [LARGE SCALE GENOMIC DNA]</scope>
    <source>
        <strain evidence="29">DSM 8271 / FlGlyR</strain>
    </source>
</reference>
<evidence type="ECO:0000256" key="18">
    <source>
        <dbReference type="ARBA" id="ARBA00060592"/>
    </source>
</evidence>
<sequence length="360" mass="39346">MPKMKVLVIFGGESGEHEVSLVSAASVIQALDKEKYEILTVGITKKGQWYWGIDPQTWKLNNGTVSSHDVQVTLVTDPANPRFIPVSGNTLPGDGKFDLIFPVLHGPKGEDGTIQGLFEIAGVPYVGSGVLGGALGMDKDRMKAVFAQAGLPIVPHITVLKNQIDNDPDSIRTKVMTELSFPVFVKPANLGSSVGITKVSRESDLGQALKLAAAYDDKVVIEQGVKAREIELAVLGNETPQATVPGEIIPCKEFYDYEAKYIDDSKLIIPAQLNKKTVNKLQEYAVTVFQAVDASGLGRVDFFVTDTEEIFVNEINTLPGFTNISMYPKLWEATGVSYPELLNRLIRLGLERFHRLNVTD</sequence>
<dbReference type="KEGG" id="sgy:Sgly_1760"/>
<evidence type="ECO:0000256" key="3">
    <source>
        <dbReference type="ARBA" id="ARBA00004496"/>
    </source>
</evidence>
<keyword evidence="8 22" id="KW-0436">Ligase</keyword>
<dbReference type="GO" id="GO:0071555">
    <property type="term" value="P:cell wall organization"/>
    <property type="evidence" value="ECO:0007669"/>
    <property type="project" value="UniProtKB-KW"/>
</dbReference>
<comment type="catalytic activity">
    <reaction evidence="17 22">
        <text>2 D-alanine + ATP = D-alanyl-D-alanine + ADP + phosphate + H(+)</text>
        <dbReference type="Rhea" id="RHEA:11224"/>
        <dbReference type="ChEBI" id="CHEBI:15378"/>
        <dbReference type="ChEBI" id="CHEBI:30616"/>
        <dbReference type="ChEBI" id="CHEBI:43474"/>
        <dbReference type="ChEBI" id="CHEBI:57416"/>
        <dbReference type="ChEBI" id="CHEBI:57822"/>
        <dbReference type="ChEBI" id="CHEBI:456216"/>
        <dbReference type="EC" id="6.3.2.4"/>
    </reaction>
</comment>
<feature type="binding site" evidence="24">
    <location>
        <begin position="192"/>
        <end position="193"/>
    </location>
    <ligand>
        <name>ATP</name>
        <dbReference type="ChEBI" id="CHEBI:30616"/>
    </ligand>
</feature>
<evidence type="ECO:0000256" key="20">
    <source>
        <dbReference type="ARBA" id="ARBA00076288"/>
    </source>
</evidence>
<dbReference type="OrthoDB" id="9813261at2"/>
<evidence type="ECO:0000256" key="8">
    <source>
        <dbReference type="ARBA" id="ARBA00022598"/>
    </source>
</evidence>
<dbReference type="EMBL" id="CP002547">
    <property type="protein sequence ID" value="ADY56057.1"/>
    <property type="molecule type" value="Genomic_DNA"/>
</dbReference>
<dbReference type="HAMAP" id="MF_00047">
    <property type="entry name" value="Dala_Dala_lig"/>
    <property type="match status" value="1"/>
</dbReference>
<organism evidence="28 29">
    <name type="scientific">Syntrophobotulus glycolicus (strain DSM 8271 / FlGlyR)</name>
    <dbReference type="NCBI Taxonomy" id="645991"/>
    <lineage>
        <taxon>Bacteria</taxon>
        <taxon>Bacillati</taxon>
        <taxon>Bacillota</taxon>
        <taxon>Clostridia</taxon>
        <taxon>Eubacteriales</taxon>
        <taxon>Desulfitobacteriaceae</taxon>
        <taxon>Syntrophobotulus</taxon>
    </lineage>
</organism>
<evidence type="ECO:0000256" key="23">
    <source>
        <dbReference type="PIRSR" id="PIRSR039102-1"/>
    </source>
</evidence>
<feature type="binding site" evidence="25">
    <location>
        <position position="316"/>
    </location>
    <ligand>
        <name>Mg(2+)</name>
        <dbReference type="ChEBI" id="CHEBI:18420"/>
        <label>2</label>
    </ligand>
</feature>
<dbReference type="UniPathway" id="UPA00219"/>
<dbReference type="HOGENOM" id="CLU_039268_0_0_9"/>
<feature type="binding site" evidence="25">
    <location>
        <position position="314"/>
    </location>
    <ligand>
        <name>Mg(2+)</name>
        <dbReference type="ChEBI" id="CHEBI:18420"/>
        <label>1</label>
    </ligand>
</feature>
<evidence type="ECO:0000256" key="9">
    <source>
        <dbReference type="ARBA" id="ARBA00022723"/>
    </source>
</evidence>
<evidence type="ECO:0000256" key="21">
    <source>
        <dbReference type="ARBA" id="ARBA00077154"/>
    </source>
</evidence>
<comment type="cofactor">
    <cofactor evidence="25">
        <name>Mg(2+)</name>
        <dbReference type="ChEBI" id="CHEBI:18420"/>
    </cofactor>
    <cofactor evidence="25">
        <name>Mn(2+)</name>
        <dbReference type="ChEBI" id="CHEBI:29035"/>
    </cofactor>
    <text evidence="25">Binds 2 magnesium or manganese ions per subunit.</text>
</comment>
<reference evidence="29" key="2">
    <citation type="submission" date="2011-02" db="EMBL/GenBank/DDBJ databases">
        <title>The complete genome of Syntrophobotulus glycolicus DSM 8271.</title>
        <authorList>
            <person name="Lucas S."/>
            <person name="Copeland A."/>
            <person name="Lapidus A."/>
            <person name="Bruce D."/>
            <person name="Goodwin L."/>
            <person name="Pitluck S."/>
            <person name="Kyrpides N."/>
            <person name="Mavromatis K."/>
            <person name="Pagani I."/>
            <person name="Ivanova N."/>
            <person name="Mikhailova N."/>
            <person name="Chertkov O."/>
            <person name="Held B."/>
            <person name="Detter J.C."/>
            <person name="Tapia R."/>
            <person name="Han C."/>
            <person name="Land M."/>
            <person name="Hauser L."/>
            <person name="Markowitz V."/>
            <person name="Cheng J.-F."/>
            <person name="Hugenholtz P."/>
            <person name="Woyke T."/>
            <person name="Wu D."/>
            <person name="Spring S."/>
            <person name="Schroeder M."/>
            <person name="Brambilla E."/>
            <person name="Klenk H.-P."/>
            <person name="Eisen J.A."/>
        </authorList>
    </citation>
    <scope>NUCLEOTIDE SEQUENCE [LARGE SCALE GENOMIC DNA]</scope>
    <source>
        <strain evidence="29">DSM 8271 / FlGlyR</strain>
    </source>
</reference>
<keyword evidence="12 25" id="KW-0460">Magnesium</keyword>
<evidence type="ECO:0000256" key="15">
    <source>
        <dbReference type="ARBA" id="ARBA00023211"/>
    </source>
</evidence>
<evidence type="ECO:0000256" key="17">
    <source>
        <dbReference type="ARBA" id="ARBA00047614"/>
    </source>
</evidence>
<keyword evidence="11 26" id="KW-0067">ATP-binding</keyword>
<feature type="binding site" evidence="24">
    <location>
        <begin position="184"/>
        <end position="186"/>
    </location>
    <ligand>
        <name>ATP</name>
        <dbReference type="ChEBI" id="CHEBI:30616"/>
    </ligand>
</feature>
<name>F0SZH1_SYNGF</name>
<evidence type="ECO:0000256" key="12">
    <source>
        <dbReference type="ARBA" id="ARBA00022842"/>
    </source>
</evidence>
<dbReference type="Gene3D" id="3.30.1490.20">
    <property type="entry name" value="ATP-grasp fold, A domain"/>
    <property type="match status" value="1"/>
</dbReference>
<feature type="binding site" evidence="24">
    <location>
        <position position="139"/>
    </location>
    <ligand>
        <name>ATP</name>
        <dbReference type="ChEBI" id="CHEBI:30616"/>
    </ligand>
</feature>
<comment type="subcellular location">
    <subcellularLocation>
        <location evidence="3 22">Cytoplasm</location>
    </subcellularLocation>
</comment>
<evidence type="ECO:0000256" key="25">
    <source>
        <dbReference type="PIRSR" id="PIRSR039102-3"/>
    </source>
</evidence>
<dbReference type="Gene3D" id="3.40.50.20">
    <property type="match status" value="1"/>
</dbReference>
<keyword evidence="14 22" id="KW-0573">Peptidoglycan synthesis</keyword>
<evidence type="ECO:0000256" key="13">
    <source>
        <dbReference type="ARBA" id="ARBA00022960"/>
    </source>
</evidence>
<dbReference type="NCBIfam" id="TIGR01205">
    <property type="entry name" value="D_ala_D_alaTIGR"/>
    <property type="match status" value="1"/>
</dbReference>
<dbReference type="SUPFAM" id="SSF56059">
    <property type="entry name" value="Glutathione synthetase ATP-binding domain-like"/>
    <property type="match status" value="1"/>
</dbReference>
<dbReference type="GO" id="GO:0008716">
    <property type="term" value="F:D-alanine-D-alanine ligase activity"/>
    <property type="evidence" value="ECO:0007669"/>
    <property type="project" value="UniProtKB-UniRule"/>
</dbReference>
<evidence type="ECO:0000256" key="5">
    <source>
        <dbReference type="ARBA" id="ARBA00010871"/>
    </source>
</evidence>
<evidence type="ECO:0000256" key="4">
    <source>
        <dbReference type="ARBA" id="ARBA00004752"/>
    </source>
</evidence>
<feature type="domain" description="ATP-grasp" evidence="27">
    <location>
        <begin position="143"/>
        <end position="347"/>
    </location>
</feature>
<dbReference type="SUPFAM" id="SSF52440">
    <property type="entry name" value="PreATP-grasp domain"/>
    <property type="match status" value="1"/>
</dbReference>
<feature type="binding site" evidence="24">
    <location>
        <begin position="313"/>
        <end position="314"/>
    </location>
    <ligand>
        <name>ATP</name>
        <dbReference type="ChEBI" id="CHEBI:30616"/>
    </ligand>
</feature>
<gene>
    <name evidence="22" type="primary">ddl</name>
    <name evidence="28" type="ordered locus">Sgly_1760</name>
</gene>
<dbReference type="Pfam" id="PF07478">
    <property type="entry name" value="Dala_Dala_lig_C"/>
    <property type="match status" value="1"/>
</dbReference>
<dbReference type="NCBIfam" id="NF002528">
    <property type="entry name" value="PRK01966.1-4"/>
    <property type="match status" value="1"/>
</dbReference>
<dbReference type="FunFam" id="3.30.1490.20:FF:000007">
    <property type="entry name" value="D-alanine--D-alanine ligase"/>
    <property type="match status" value="1"/>
</dbReference>
<evidence type="ECO:0000256" key="14">
    <source>
        <dbReference type="ARBA" id="ARBA00022984"/>
    </source>
</evidence>
<dbReference type="PANTHER" id="PTHR23132:SF25">
    <property type="entry name" value="D-ALANINE--D-ALANINE LIGASE A"/>
    <property type="match status" value="1"/>
</dbReference>
<dbReference type="GO" id="GO:0005829">
    <property type="term" value="C:cytosol"/>
    <property type="evidence" value="ECO:0007669"/>
    <property type="project" value="TreeGrafter"/>
</dbReference>
<dbReference type="InterPro" id="IPR016185">
    <property type="entry name" value="PreATP-grasp_dom_sf"/>
</dbReference>
<dbReference type="InterPro" id="IPR005905">
    <property type="entry name" value="D_ala_D_ala"/>
</dbReference>
<evidence type="ECO:0000313" key="28">
    <source>
        <dbReference type="EMBL" id="ADY56057.1"/>
    </source>
</evidence>
<keyword evidence="29" id="KW-1185">Reference proteome</keyword>
<keyword evidence="10 24" id="KW-0547">Nucleotide-binding</keyword>
<dbReference type="GO" id="GO:0046872">
    <property type="term" value="F:metal ion binding"/>
    <property type="evidence" value="ECO:0007669"/>
    <property type="project" value="UniProtKB-KW"/>
</dbReference>
<dbReference type="EC" id="6.3.2.4" evidence="6 22"/>
<dbReference type="RefSeq" id="WP_013624925.1">
    <property type="nucleotide sequence ID" value="NC_015172.1"/>
</dbReference>
<evidence type="ECO:0000256" key="10">
    <source>
        <dbReference type="ARBA" id="ARBA00022741"/>
    </source>
</evidence>
<dbReference type="AlphaFoldDB" id="F0SZH1"/>
<comment type="pathway">
    <text evidence="4 22">Cell wall biogenesis; peptidoglycan biosynthesis.</text>
</comment>
<feature type="active site" evidence="23">
    <location>
        <position position="192"/>
    </location>
</feature>
<evidence type="ECO:0000256" key="7">
    <source>
        <dbReference type="ARBA" id="ARBA00022490"/>
    </source>
</evidence>
<feature type="binding site" evidence="24">
    <location>
        <begin position="222"/>
        <end position="229"/>
    </location>
    <ligand>
        <name>ATP</name>
        <dbReference type="ChEBI" id="CHEBI:30616"/>
    </ligand>
</feature>
<dbReference type="PROSITE" id="PS50975">
    <property type="entry name" value="ATP_GRASP"/>
    <property type="match status" value="1"/>
</dbReference>
<keyword evidence="15 25" id="KW-0464">Manganese</keyword>
<comment type="function">
    <text evidence="2 22">Cell wall formation.</text>
</comment>
<evidence type="ECO:0000256" key="11">
    <source>
        <dbReference type="ARBA" id="ARBA00022840"/>
    </source>
</evidence>
<comment type="pathway">
    <text evidence="18">Glycan biosynthesis.</text>
</comment>
<dbReference type="NCBIfam" id="NF002378">
    <property type="entry name" value="PRK01372.1"/>
    <property type="match status" value="1"/>
</dbReference>
<keyword evidence="16 22" id="KW-0961">Cell wall biogenesis/degradation</keyword>
<dbReference type="STRING" id="645991.Sgly_1760"/>
<comment type="cofactor">
    <cofactor evidence="1">
        <name>Mn(2+)</name>
        <dbReference type="ChEBI" id="CHEBI:29035"/>
    </cofactor>
</comment>
<dbReference type="InterPro" id="IPR013815">
    <property type="entry name" value="ATP_grasp_subdomain_1"/>
</dbReference>
<evidence type="ECO:0000256" key="22">
    <source>
        <dbReference type="HAMAP-Rule" id="MF_00047"/>
    </source>
</evidence>
<keyword evidence="9 25" id="KW-0479">Metal-binding</keyword>
<dbReference type="InterPro" id="IPR011127">
    <property type="entry name" value="Dala_Dala_lig_N"/>
</dbReference>
<evidence type="ECO:0000256" key="24">
    <source>
        <dbReference type="PIRSR" id="PIRSR039102-2"/>
    </source>
</evidence>
<dbReference type="InterPro" id="IPR011761">
    <property type="entry name" value="ATP-grasp"/>
</dbReference>